<feature type="compositionally biased region" description="Polar residues" evidence="1">
    <location>
        <begin position="54"/>
        <end position="83"/>
    </location>
</feature>
<evidence type="ECO:0000256" key="1">
    <source>
        <dbReference type="SAM" id="MobiDB-lite"/>
    </source>
</evidence>
<name>A0ABU6TPF6_9FABA</name>
<dbReference type="Proteomes" id="UP001341840">
    <property type="component" value="Unassembled WGS sequence"/>
</dbReference>
<evidence type="ECO:0000313" key="3">
    <source>
        <dbReference type="Proteomes" id="UP001341840"/>
    </source>
</evidence>
<keyword evidence="3" id="KW-1185">Reference proteome</keyword>
<reference evidence="2 3" key="1">
    <citation type="journal article" date="2023" name="Plants (Basel)">
        <title>Bridging the Gap: Combining Genomics and Transcriptomics Approaches to Understand Stylosanthes scabra, an Orphan Legume from the Brazilian Caatinga.</title>
        <authorList>
            <person name="Ferreira-Neto J.R.C."/>
            <person name="da Silva M.D."/>
            <person name="Binneck E."/>
            <person name="de Melo N.F."/>
            <person name="da Silva R.H."/>
            <person name="de Melo A.L.T.M."/>
            <person name="Pandolfi V."/>
            <person name="Bustamante F.O."/>
            <person name="Brasileiro-Vidal A.C."/>
            <person name="Benko-Iseppon A.M."/>
        </authorList>
    </citation>
    <scope>NUCLEOTIDE SEQUENCE [LARGE SCALE GENOMIC DNA]</scope>
    <source>
        <tissue evidence="2">Leaves</tissue>
    </source>
</reference>
<protein>
    <submittedName>
        <fullName evidence="2">Uncharacterized protein</fullName>
    </submittedName>
</protein>
<comment type="caution">
    <text evidence="2">The sequence shown here is derived from an EMBL/GenBank/DDBJ whole genome shotgun (WGS) entry which is preliminary data.</text>
</comment>
<sequence>MAAATSPSTSYGTVVHETSNSSMSKGECSSMLKGKAKIREEDHNPSFGDGGGKSQRQMLTHTRSRMTPPSQPNNPVHLQLTAG</sequence>
<feature type="region of interest" description="Disordered" evidence="1">
    <location>
        <begin position="1"/>
        <end position="83"/>
    </location>
</feature>
<feature type="compositionally biased region" description="Polar residues" evidence="1">
    <location>
        <begin position="1"/>
        <end position="24"/>
    </location>
</feature>
<organism evidence="2 3">
    <name type="scientific">Stylosanthes scabra</name>
    <dbReference type="NCBI Taxonomy" id="79078"/>
    <lineage>
        <taxon>Eukaryota</taxon>
        <taxon>Viridiplantae</taxon>
        <taxon>Streptophyta</taxon>
        <taxon>Embryophyta</taxon>
        <taxon>Tracheophyta</taxon>
        <taxon>Spermatophyta</taxon>
        <taxon>Magnoliopsida</taxon>
        <taxon>eudicotyledons</taxon>
        <taxon>Gunneridae</taxon>
        <taxon>Pentapetalae</taxon>
        <taxon>rosids</taxon>
        <taxon>fabids</taxon>
        <taxon>Fabales</taxon>
        <taxon>Fabaceae</taxon>
        <taxon>Papilionoideae</taxon>
        <taxon>50 kb inversion clade</taxon>
        <taxon>dalbergioids sensu lato</taxon>
        <taxon>Dalbergieae</taxon>
        <taxon>Pterocarpus clade</taxon>
        <taxon>Stylosanthes</taxon>
    </lineage>
</organism>
<gene>
    <name evidence="2" type="ORF">PIB30_065573</name>
</gene>
<evidence type="ECO:0000313" key="2">
    <source>
        <dbReference type="EMBL" id="MED6149748.1"/>
    </source>
</evidence>
<accession>A0ABU6TPF6</accession>
<dbReference type="EMBL" id="JASCZI010091276">
    <property type="protein sequence ID" value="MED6149748.1"/>
    <property type="molecule type" value="Genomic_DNA"/>
</dbReference>
<proteinExistence type="predicted"/>